<evidence type="ECO:0000259" key="2">
    <source>
        <dbReference type="Pfam" id="PF20789"/>
    </source>
</evidence>
<dbReference type="InterPro" id="IPR049449">
    <property type="entry name" value="TesB_ACOT8-like_N"/>
</dbReference>
<evidence type="ECO:0000259" key="1">
    <source>
        <dbReference type="Pfam" id="PF13622"/>
    </source>
</evidence>
<dbReference type="InterPro" id="IPR052389">
    <property type="entry name" value="Sec_Metab_Biosynth-Assoc"/>
</dbReference>
<dbReference type="Pfam" id="PF13622">
    <property type="entry name" value="4HBT_3"/>
    <property type="match status" value="1"/>
</dbReference>
<dbReference type="RefSeq" id="WP_092616349.1">
    <property type="nucleotide sequence ID" value="NZ_FMYK01000002.1"/>
</dbReference>
<gene>
    <name evidence="3" type="ORF">SAMN05421749_102100</name>
</gene>
<name>A0A1G6HDQ3_9GAMM</name>
<dbReference type="Gene3D" id="2.40.160.210">
    <property type="entry name" value="Acyl-CoA thioesterase, double hotdog domain"/>
    <property type="match status" value="1"/>
</dbReference>
<evidence type="ECO:0000313" key="4">
    <source>
        <dbReference type="Proteomes" id="UP000242317"/>
    </source>
</evidence>
<proteinExistence type="predicted"/>
<dbReference type="OrthoDB" id="7059210at2"/>
<sequence>MNFDQVLQLISQTDTFDMPTGWGQGRTVFGGFVAALLMARAQVVLGDAERKPLSASFTFVGPVQYQVSKITVETLRVGGSVTTLEARLWQNDQVQTIMLASFGKARQSAVSIDRLPASPHFPERSTLAKMPYVKGMIPECFQHYDLYWAEGSMPFQAGESADFGGWFRFKPEVSQMAMQAPHLIALADIWPPGVTAVCDTPSPANSLTWHLTFIADDKLESNVLKSNAWLQYREHTEFAQHGYATEQAQIWDEAGNLLLLSRQTVTVFA</sequence>
<dbReference type="PANTHER" id="PTHR38110">
    <property type="entry name" value="CHROMOSOME 23, WHOLE GENOME SHOTGUN SEQUENCE"/>
    <property type="match status" value="1"/>
</dbReference>
<dbReference type="InterPro" id="IPR042171">
    <property type="entry name" value="Acyl-CoA_hotdog"/>
</dbReference>
<protein>
    <submittedName>
        <fullName evidence="3">Acyl-CoA thioesterase</fullName>
    </submittedName>
</protein>
<accession>A0A1G6HDQ3</accession>
<feature type="domain" description="Acyl-CoA thioesterase-like N-terminal HotDog" evidence="1">
    <location>
        <begin position="19"/>
        <end position="103"/>
    </location>
</feature>
<organism evidence="3 4">
    <name type="scientific">Acinetobacter marinus</name>
    <dbReference type="NCBI Taxonomy" id="281375"/>
    <lineage>
        <taxon>Bacteria</taxon>
        <taxon>Pseudomonadati</taxon>
        <taxon>Pseudomonadota</taxon>
        <taxon>Gammaproteobacteria</taxon>
        <taxon>Moraxellales</taxon>
        <taxon>Moraxellaceae</taxon>
        <taxon>Acinetobacter</taxon>
    </lineage>
</organism>
<dbReference type="InterPro" id="IPR049450">
    <property type="entry name" value="ACOT8-like_C"/>
</dbReference>
<reference evidence="4" key="1">
    <citation type="submission" date="2016-09" db="EMBL/GenBank/DDBJ databases">
        <authorList>
            <person name="Varghese N."/>
            <person name="Submissions S."/>
        </authorList>
    </citation>
    <scope>NUCLEOTIDE SEQUENCE [LARGE SCALE GENOMIC DNA]</scope>
    <source>
        <strain evidence="4">ANC 3699</strain>
    </source>
</reference>
<dbReference type="PANTHER" id="PTHR38110:SF1">
    <property type="entry name" value="THIOESTERASE DOMAIN-CONTAINING PROTEIN"/>
    <property type="match status" value="1"/>
</dbReference>
<dbReference type="InterPro" id="IPR029069">
    <property type="entry name" value="HotDog_dom_sf"/>
</dbReference>
<dbReference type="Pfam" id="PF20789">
    <property type="entry name" value="4HBT_3C"/>
    <property type="match status" value="1"/>
</dbReference>
<dbReference type="AlphaFoldDB" id="A0A1G6HDQ3"/>
<dbReference type="SUPFAM" id="SSF54637">
    <property type="entry name" value="Thioesterase/thiol ester dehydrase-isomerase"/>
    <property type="match status" value="2"/>
</dbReference>
<dbReference type="Proteomes" id="UP000242317">
    <property type="component" value="Unassembled WGS sequence"/>
</dbReference>
<feature type="domain" description="Acyl-CoA thioesterase-like C-terminal" evidence="2">
    <location>
        <begin position="129"/>
        <end position="267"/>
    </location>
</feature>
<dbReference type="EMBL" id="FMYK01000002">
    <property type="protein sequence ID" value="SDB92055.1"/>
    <property type="molecule type" value="Genomic_DNA"/>
</dbReference>
<evidence type="ECO:0000313" key="3">
    <source>
        <dbReference type="EMBL" id="SDB92055.1"/>
    </source>
</evidence>
<keyword evidence="4" id="KW-1185">Reference proteome</keyword>